<accession>A0A2S0KDY4</accession>
<dbReference type="Proteomes" id="UP000239814">
    <property type="component" value="Chromosome"/>
</dbReference>
<dbReference type="OrthoDB" id="333076at2"/>
<protein>
    <recommendedName>
        <fullName evidence="3">AttH domain-containing protein</fullName>
    </recommendedName>
</protein>
<evidence type="ECO:0008006" key="3">
    <source>
        <dbReference type="Google" id="ProtNLM"/>
    </source>
</evidence>
<organism evidence="1 2">
    <name type="scientific">Gordonia iterans</name>
    <dbReference type="NCBI Taxonomy" id="1004901"/>
    <lineage>
        <taxon>Bacteria</taxon>
        <taxon>Bacillati</taxon>
        <taxon>Actinomycetota</taxon>
        <taxon>Actinomycetes</taxon>
        <taxon>Mycobacteriales</taxon>
        <taxon>Gordoniaceae</taxon>
        <taxon>Gordonia</taxon>
    </lineage>
</organism>
<evidence type="ECO:0000313" key="2">
    <source>
        <dbReference type="Proteomes" id="UP000239814"/>
    </source>
</evidence>
<sequence length="383" mass="42954">MTLSPMDDHPIHQISEVIRHVGTSDRNFYDRYYFNCNPRLDDSSSPVETPWFIFGLGVYPNLGVADCFTVGRHGDDHLVVRASRALGADRDDLTVGPFTVEVLEGLQRLRISLEPGHGDVAFELTFDADAPAVLEPRHFQRQIERVVFDTQRFVQTGNWSGSLTVGDSTFEVTPETWRGNRDRSWGIRPVGEAEPPGRRAADSDNASFFWIYSVMRFDDFAVVSIVQEKRDGERVMDDARLIRADGSSDPEWLGRVEHEVSFVPGGREPASATLRFVKPSGATTTVECSPKVANYIGFGTGYGLEQDWRHGMWQGAEKVESLRLKVSELDKTMKLFCPVDHLASFTMTGPDGRVHRGEGLFEFSVIGPHDQYGFTDYVDVVPE</sequence>
<proteinExistence type="predicted"/>
<dbReference type="EMBL" id="CP027433">
    <property type="protein sequence ID" value="AVL99896.1"/>
    <property type="molecule type" value="Genomic_DNA"/>
</dbReference>
<reference evidence="1 2" key="1">
    <citation type="submission" date="2018-03" db="EMBL/GenBank/DDBJ databases">
        <title>Characteristics and genome of n-alkane degrading marine bacteria Gordonia iterans isolated from crude oil contaminated in Tae-an, South Korea.</title>
        <authorList>
            <person name="Lee S.-S."/>
            <person name="Kim H."/>
        </authorList>
    </citation>
    <scope>NUCLEOTIDE SEQUENCE [LARGE SCALE GENOMIC DNA]</scope>
    <source>
        <strain evidence="1 2">Co17</strain>
    </source>
</reference>
<dbReference type="AlphaFoldDB" id="A0A2S0KDY4"/>
<gene>
    <name evidence="1" type="ORF">C6V83_06030</name>
</gene>
<keyword evidence="2" id="KW-1185">Reference proteome</keyword>
<dbReference type="SUPFAM" id="SSF159245">
    <property type="entry name" value="AttH-like"/>
    <property type="match status" value="1"/>
</dbReference>
<dbReference type="KEGG" id="git:C6V83_06030"/>
<dbReference type="RefSeq" id="WP_105941628.1">
    <property type="nucleotide sequence ID" value="NZ_CP027433.1"/>
</dbReference>
<evidence type="ECO:0000313" key="1">
    <source>
        <dbReference type="EMBL" id="AVL99896.1"/>
    </source>
</evidence>
<name>A0A2S0KDY4_9ACTN</name>